<keyword evidence="1" id="KW-0732">Signal</keyword>
<dbReference type="GO" id="GO:0016810">
    <property type="term" value="F:hydrolase activity, acting on carbon-nitrogen (but not peptide) bonds"/>
    <property type="evidence" value="ECO:0007669"/>
    <property type="project" value="InterPro"/>
</dbReference>
<comment type="caution">
    <text evidence="3">The sequence shown here is derived from an EMBL/GenBank/DDBJ whole genome shotgun (WGS) entry which is preliminary data.</text>
</comment>
<organism evidence="3 4">
    <name type="scientific">Thalassoglobus neptunius</name>
    <dbReference type="NCBI Taxonomy" id="1938619"/>
    <lineage>
        <taxon>Bacteria</taxon>
        <taxon>Pseudomonadati</taxon>
        <taxon>Planctomycetota</taxon>
        <taxon>Planctomycetia</taxon>
        <taxon>Planctomycetales</taxon>
        <taxon>Planctomycetaceae</taxon>
        <taxon>Thalassoglobus</taxon>
    </lineage>
</organism>
<proteinExistence type="predicted"/>
<dbReference type="EMBL" id="SIHI01000001">
    <property type="protein sequence ID" value="TWT58830.1"/>
    <property type="molecule type" value="Genomic_DNA"/>
</dbReference>
<dbReference type="InterPro" id="IPR051781">
    <property type="entry name" value="Metallo-dep_Hydrolase"/>
</dbReference>
<reference evidence="3 4" key="1">
    <citation type="submission" date="2019-02" db="EMBL/GenBank/DDBJ databases">
        <title>Deep-cultivation of Planctomycetes and their phenomic and genomic characterization uncovers novel biology.</title>
        <authorList>
            <person name="Wiegand S."/>
            <person name="Jogler M."/>
            <person name="Boedeker C."/>
            <person name="Pinto D."/>
            <person name="Vollmers J."/>
            <person name="Rivas-Marin E."/>
            <person name="Kohn T."/>
            <person name="Peeters S.H."/>
            <person name="Heuer A."/>
            <person name="Rast P."/>
            <person name="Oberbeckmann S."/>
            <person name="Bunk B."/>
            <person name="Jeske O."/>
            <person name="Meyerdierks A."/>
            <person name="Storesund J.E."/>
            <person name="Kallscheuer N."/>
            <person name="Luecker S."/>
            <person name="Lage O.M."/>
            <person name="Pohl T."/>
            <person name="Merkel B.J."/>
            <person name="Hornburger P."/>
            <person name="Mueller R.-W."/>
            <person name="Bruemmer F."/>
            <person name="Labrenz M."/>
            <person name="Spormann A.M."/>
            <person name="Op Den Camp H."/>
            <person name="Overmann J."/>
            <person name="Amann R."/>
            <person name="Jetten M.S.M."/>
            <person name="Mascher T."/>
            <person name="Medema M.H."/>
            <person name="Devos D.P."/>
            <person name="Kaster A.-K."/>
            <person name="Ovreas L."/>
            <person name="Rohde M."/>
            <person name="Galperin M.Y."/>
            <person name="Jogler C."/>
        </authorList>
    </citation>
    <scope>NUCLEOTIDE SEQUENCE [LARGE SCALE GENOMIC DNA]</scope>
    <source>
        <strain evidence="3 4">KOR42</strain>
    </source>
</reference>
<name>A0A5C5X7B4_9PLAN</name>
<sequence length="440" mass="47568" precursor="true">MKRNLMIRIRPFLCAGVAAVLSVSVALRASDEIPGGPQQSPIALIGADLYPVSQPPIPNGVILFEKGKITAVGPAREIAIPANTQRISLAGKRIYPSLIESHSILGLVEIPAVRASRDQRETGSINPNVRAAAAVNPDSELIPVARANGVLLALSAPEGGFVSGQASMLQLDGWTSEDLALEPSVGMIVNWPSVKNDLKESSNDHDRVDELRELLDEARAYRAGRISDRSRQQTDLKLEALRPVIDRQIPILVWADSASVIQSAVAFALEQNIRIVILGGYDAPVCADLLKKHKVPVVISAVYRLPRRRNDPFDSAYTLPARLHEAGVSFAISGSASSRSSSNSRNLPYHAGVAVAYGLPEDEALKAITLSPAEIFGIEDRVGSLDVGKDATLIVTDGDPLETPTSVTHAWIQGRSVELTSRHTRLYEKYQQKYRQLGNQ</sequence>
<dbReference type="OrthoDB" id="9802793at2"/>
<dbReference type="PANTHER" id="PTHR43135:SF3">
    <property type="entry name" value="ALPHA-D-RIBOSE 1-METHYLPHOSPHONATE 5-TRIPHOSPHATE DIPHOSPHATASE"/>
    <property type="match status" value="1"/>
</dbReference>
<evidence type="ECO:0000313" key="3">
    <source>
        <dbReference type="EMBL" id="TWT58830.1"/>
    </source>
</evidence>
<dbReference type="Gene3D" id="3.20.20.140">
    <property type="entry name" value="Metal-dependent hydrolases"/>
    <property type="match status" value="1"/>
</dbReference>
<dbReference type="Pfam" id="PF01979">
    <property type="entry name" value="Amidohydro_1"/>
    <property type="match status" value="1"/>
</dbReference>
<dbReference type="Proteomes" id="UP000317243">
    <property type="component" value="Unassembled WGS sequence"/>
</dbReference>
<gene>
    <name evidence="3" type="ORF">KOR42_22160</name>
</gene>
<feature type="signal peptide" evidence="1">
    <location>
        <begin position="1"/>
        <end position="29"/>
    </location>
</feature>
<feature type="chain" id="PRO_5022680365" evidence="1">
    <location>
        <begin position="30"/>
        <end position="440"/>
    </location>
</feature>
<dbReference type="PANTHER" id="PTHR43135">
    <property type="entry name" value="ALPHA-D-RIBOSE 1-METHYLPHOSPHONATE 5-TRIPHOSPHATE DIPHOSPHATASE"/>
    <property type="match status" value="1"/>
</dbReference>
<dbReference type="InterPro" id="IPR032466">
    <property type="entry name" value="Metal_Hydrolase"/>
</dbReference>
<dbReference type="InterPro" id="IPR006680">
    <property type="entry name" value="Amidohydro-rel"/>
</dbReference>
<dbReference type="SUPFAM" id="SSF51338">
    <property type="entry name" value="Composite domain of metallo-dependent hydrolases"/>
    <property type="match status" value="1"/>
</dbReference>
<evidence type="ECO:0000313" key="4">
    <source>
        <dbReference type="Proteomes" id="UP000317243"/>
    </source>
</evidence>
<evidence type="ECO:0000259" key="2">
    <source>
        <dbReference type="Pfam" id="PF01979"/>
    </source>
</evidence>
<dbReference type="InterPro" id="IPR011059">
    <property type="entry name" value="Metal-dep_hydrolase_composite"/>
</dbReference>
<feature type="domain" description="Amidohydrolase-related" evidence="2">
    <location>
        <begin position="287"/>
        <end position="408"/>
    </location>
</feature>
<dbReference type="AlphaFoldDB" id="A0A5C5X7B4"/>
<dbReference type="SUPFAM" id="SSF51556">
    <property type="entry name" value="Metallo-dependent hydrolases"/>
    <property type="match status" value="1"/>
</dbReference>
<accession>A0A5C5X7B4</accession>
<keyword evidence="4" id="KW-1185">Reference proteome</keyword>
<protein>
    <submittedName>
        <fullName evidence="3">Imidazolonepropionase</fullName>
    </submittedName>
</protein>
<evidence type="ECO:0000256" key="1">
    <source>
        <dbReference type="SAM" id="SignalP"/>
    </source>
</evidence>